<protein>
    <submittedName>
        <fullName evidence="2">Uncharacterized protein</fullName>
    </submittedName>
</protein>
<sequence length="70" mass="7540">MEKCPYCGNISMGEITPETGTSYVLTEVDTSKQPAVFIPTSGLTVKPYGCHKCKGILLKCPSIKFIPSAE</sequence>
<dbReference type="RefSeq" id="WP_148360929.1">
    <property type="nucleotide sequence ID" value="NZ_CABLBP010000061.1"/>
</dbReference>
<organism evidence="2 3">
    <name type="scientific">Blautia producta</name>
    <dbReference type="NCBI Taxonomy" id="33035"/>
    <lineage>
        <taxon>Bacteria</taxon>
        <taxon>Bacillati</taxon>
        <taxon>Bacillota</taxon>
        <taxon>Clostridia</taxon>
        <taxon>Lachnospirales</taxon>
        <taxon>Lachnospiraceae</taxon>
        <taxon>Blautia</taxon>
    </lineage>
</organism>
<proteinExistence type="predicted"/>
<dbReference type="GeneID" id="75055072"/>
<dbReference type="EMBL" id="CP039126">
    <property type="protein sequence ID" value="QMW79575.1"/>
    <property type="molecule type" value="Genomic_DNA"/>
</dbReference>
<evidence type="ECO:0000313" key="1">
    <source>
        <dbReference type="EMBL" id="QMW77080.1"/>
    </source>
</evidence>
<name>A0A7G5MY82_9FIRM</name>
<evidence type="ECO:0000313" key="2">
    <source>
        <dbReference type="EMBL" id="QMW79575.1"/>
    </source>
</evidence>
<accession>A0A7G5MY82</accession>
<dbReference type="Proteomes" id="UP000515789">
    <property type="component" value="Chromosome"/>
</dbReference>
<gene>
    <name evidence="1" type="ORF">E5259_05385</name>
    <name evidence="2" type="ORF">E5259_19315</name>
</gene>
<dbReference type="AlphaFoldDB" id="A0A7G5MY82"/>
<dbReference type="EMBL" id="CP039126">
    <property type="protein sequence ID" value="QMW77080.1"/>
    <property type="molecule type" value="Genomic_DNA"/>
</dbReference>
<reference evidence="2 3" key="1">
    <citation type="submission" date="2019-04" db="EMBL/GenBank/DDBJ databases">
        <authorList>
            <person name="Schori C."/>
            <person name="Ahrens C."/>
        </authorList>
    </citation>
    <scope>NUCLEOTIDE SEQUENCE [LARGE SCALE GENOMIC DNA]</scope>
    <source>
        <strain evidence="2 3">DSM 2950</strain>
    </source>
</reference>
<evidence type="ECO:0000313" key="3">
    <source>
        <dbReference type="Proteomes" id="UP000515789"/>
    </source>
</evidence>